<organism evidence="4">
    <name type="scientific">Oikopleura dioica</name>
    <name type="common">Tunicate</name>
    <dbReference type="NCBI Taxonomy" id="34765"/>
    <lineage>
        <taxon>Eukaryota</taxon>
        <taxon>Metazoa</taxon>
        <taxon>Chordata</taxon>
        <taxon>Tunicata</taxon>
        <taxon>Appendicularia</taxon>
        <taxon>Copelata</taxon>
        <taxon>Oikopleuridae</taxon>
        <taxon>Oikopleura</taxon>
    </lineage>
</organism>
<comment type="caution">
    <text evidence="1">Lacks conserved residue(s) required for the propagation of feature annotation.</text>
</comment>
<keyword evidence="1 2" id="KW-0862">Zinc</keyword>
<dbReference type="PANTHER" id="PTHR10127:SF850">
    <property type="entry name" value="METALLOENDOPEPTIDASE"/>
    <property type="match status" value="1"/>
</dbReference>
<gene>
    <name evidence="4" type="ORF">GSOID_T00003004001</name>
</gene>
<feature type="domain" description="Peptidase M12A" evidence="3">
    <location>
        <begin position="1"/>
        <end position="118"/>
    </location>
</feature>
<dbReference type="Proteomes" id="UP000001307">
    <property type="component" value="Unassembled WGS sequence"/>
</dbReference>
<dbReference type="Gene3D" id="3.40.390.10">
    <property type="entry name" value="Collagenase (Catalytic Domain)"/>
    <property type="match status" value="1"/>
</dbReference>
<protein>
    <recommendedName>
        <fullName evidence="2">Metalloendopeptidase</fullName>
        <ecNumber evidence="2">3.4.24.-</ecNumber>
    </recommendedName>
</protein>
<dbReference type="SUPFAM" id="SSF55486">
    <property type="entry name" value="Metalloproteases ('zincins'), catalytic domain"/>
    <property type="match status" value="1"/>
</dbReference>
<proteinExistence type="predicted"/>
<name>E4XT75_OIKDI</name>
<dbReference type="GO" id="GO:0006508">
    <property type="term" value="P:proteolysis"/>
    <property type="evidence" value="ECO:0007669"/>
    <property type="project" value="UniProtKB-KW"/>
</dbReference>
<dbReference type="PRINTS" id="PR00480">
    <property type="entry name" value="ASTACIN"/>
</dbReference>
<dbReference type="InParanoid" id="E4XT75"/>
<dbReference type="AlphaFoldDB" id="E4XT75"/>
<keyword evidence="1 2" id="KW-0482">Metalloprotease</keyword>
<keyword evidence="1 2" id="KW-0479">Metal-binding</keyword>
<feature type="binding site" evidence="1">
    <location>
        <position position="16"/>
    </location>
    <ligand>
        <name>Zn(2+)</name>
        <dbReference type="ChEBI" id="CHEBI:29105"/>
        <note>catalytic</note>
    </ligand>
</feature>
<evidence type="ECO:0000259" key="3">
    <source>
        <dbReference type="PROSITE" id="PS51864"/>
    </source>
</evidence>
<dbReference type="Pfam" id="PF01400">
    <property type="entry name" value="Astacin"/>
    <property type="match status" value="1"/>
</dbReference>
<dbReference type="EMBL" id="FN653149">
    <property type="protein sequence ID" value="CBY12937.1"/>
    <property type="molecule type" value="Genomic_DNA"/>
</dbReference>
<evidence type="ECO:0000256" key="2">
    <source>
        <dbReference type="RuleBase" id="RU361183"/>
    </source>
</evidence>
<keyword evidence="1 2" id="KW-0378">Hydrolase</keyword>
<dbReference type="InterPro" id="IPR024079">
    <property type="entry name" value="MetalloPept_cat_dom_sf"/>
</dbReference>
<dbReference type="OrthoDB" id="6061307at2759"/>
<keyword evidence="1 2" id="KW-0645">Protease</keyword>
<comment type="cofactor">
    <cofactor evidence="1 2">
        <name>Zn(2+)</name>
        <dbReference type="ChEBI" id="CHEBI:29105"/>
    </cofactor>
    <text evidence="1 2">Binds 1 zinc ion per subunit.</text>
</comment>
<feature type="binding site" evidence="1">
    <location>
        <position position="26"/>
    </location>
    <ligand>
        <name>Zn(2+)</name>
        <dbReference type="ChEBI" id="CHEBI:29105"/>
        <note>catalytic</note>
    </ligand>
</feature>
<evidence type="ECO:0000313" key="4">
    <source>
        <dbReference type="EMBL" id="CBY12937.1"/>
    </source>
</evidence>
<dbReference type="GO" id="GO:0008270">
    <property type="term" value="F:zinc ion binding"/>
    <property type="evidence" value="ECO:0007669"/>
    <property type="project" value="UniProtKB-UniRule"/>
</dbReference>
<reference evidence="4" key="1">
    <citation type="journal article" date="2010" name="Science">
        <title>Plasticity of animal genome architecture unmasked by rapid evolution of a pelagic tunicate.</title>
        <authorList>
            <person name="Denoeud F."/>
            <person name="Henriet S."/>
            <person name="Mungpakdee S."/>
            <person name="Aury J.M."/>
            <person name="Da Silva C."/>
            <person name="Brinkmann H."/>
            <person name="Mikhaleva J."/>
            <person name="Olsen L.C."/>
            <person name="Jubin C."/>
            <person name="Canestro C."/>
            <person name="Bouquet J.M."/>
            <person name="Danks G."/>
            <person name="Poulain J."/>
            <person name="Campsteijn C."/>
            <person name="Adamski M."/>
            <person name="Cross I."/>
            <person name="Yadetie F."/>
            <person name="Muffato M."/>
            <person name="Louis A."/>
            <person name="Butcher S."/>
            <person name="Tsagkogeorga G."/>
            <person name="Konrad A."/>
            <person name="Singh S."/>
            <person name="Jensen M.F."/>
            <person name="Cong E.H."/>
            <person name="Eikeseth-Otteraa H."/>
            <person name="Noel B."/>
            <person name="Anthouard V."/>
            <person name="Porcel B.M."/>
            <person name="Kachouri-Lafond R."/>
            <person name="Nishino A."/>
            <person name="Ugolini M."/>
            <person name="Chourrout P."/>
            <person name="Nishida H."/>
            <person name="Aasland R."/>
            <person name="Huzurbazar S."/>
            <person name="Westhof E."/>
            <person name="Delsuc F."/>
            <person name="Lehrach H."/>
            <person name="Reinhardt R."/>
            <person name="Weissenbach J."/>
            <person name="Roy S.W."/>
            <person name="Artiguenave F."/>
            <person name="Postlethwait J.H."/>
            <person name="Manak J.R."/>
            <person name="Thompson E.M."/>
            <person name="Jaillon O."/>
            <person name="Du Pasquier L."/>
            <person name="Boudinot P."/>
            <person name="Liberles D.A."/>
            <person name="Volff J.N."/>
            <person name="Philippe H."/>
            <person name="Lenhard B."/>
            <person name="Roest Crollius H."/>
            <person name="Wincker P."/>
            <person name="Chourrout D."/>
        </authorList>
    </citation>
    <scope>NUCLEOTIDE SEQUENCE [LARGE SCALE GENOMIC DNA]</scope>
</reference>
<dbReference type="InterPro" id="IPR001506">
    <property type="entry name" value="Peptidase_M12A"/>
</dbReference>
<dbReference type="PROSITE" id="PS51864">
    <property type="entry name" value="ASTACIN"/>
    <property type="match status" value="1"/>
</dbReference>
<feature type="active site" evidence="1">
    <location>
        <position position="17"/>
    </location>
</feature>
<dbReference type="PANTHER" id="PTHR10127">
    <property type="entry name" value="DISCOIDIN, CUB, EGF, LAMININ , AND ZINC METALLOPROTEASE DOMAIN CONTAINING"/>
    <property type="match status" value="1"/>
</dbReference>
<dbReference type="EC" id="3.4.24.-" evidence="2"/>
<evidence type="ECO:0000313" key="5">
    <source>
        <dbReference type="Proteomes" id="UP000001307"/>
    </source>
</evidence>
<accession>E4XT75</accession>
<keyword evidence="5" id="KW-1185">Reference proteome</keyword>
<feature type="binding site" evidence="1">
    <location>
        <position position="20"/>
    </location>
    <ligand>
        <name>Zn(2+)</name>
        <dbReference type="ChEBI" id="CHEBI:29105"/>
        <note>catalytic</note>
    </ligand>
</feature>
<evidence type="ECO:0000256" key="1">
    <source>
        <dbReference type="PROSITE-ProRule" id="PRU01211"/>
    </source>
</evidence>
<dbReference type="GO" id="GO:0004222">
    <property type="term" value="F:metalloendopeptidase activity"/>
    <property type="evidence" value="ECO:0007669"/>
    <property type="project" value="UniProtKB-UniRule"/>
</dbReference>
<sequence>MCPGLWTSYHNTSMQHEAMHALGFHHEHNRPDRDEYVEIHPLVANDINYVKLPREIWVNTSSPYDFDSIMHYPSLNIIGSDEYTLTVPGSNYKTPITANRVYPFSEEDIKQINYAYCSGID</sequence>